<keyword evidence="2" id="KW-1185">Reference proteome</keyword>
<evidence type="ECO:0000313" key="1">
    <source>
        <dbReference type="EMBL" id="SMO93416.1"/>
    </source>
</evidence>
<organism evidence="1 2">
    <name type="scientific">Dietzia kunjamensis subsp. schimae</name>
    <dbReference type="NCBI Taxonomy" id="498198"/>
    <lineage>
        <taxon>Bacteria</taxon>
        <taxon>Bacillati</taxon>
        <taxon>Actinomycetota</taxon>
        <taxon>Actinomycetes</taxon>
        <taxon>Mycobacteriales</taxon>
        <taxon>Dietziaceae</taxon>
        <taxon>Dietzia</taxon>
    </lineage>
</organism>
<sequence>MDTKLPLVGMLALRPPSPLETHAPIRLYANPVNVPGTSDEYPNWRVPLSGPGGEVVGVEQLRGSLLARR</sequence>
<evidence type="ECO:0008006" key="3">
    <source>
        <dbReference type="Google" id="ProtNLM"/>
    </source>
</evidence>
<reference evidence="1 2" key="1">
    <citation type="submission" date="2017-05" db="EMBL/GenBank/DDBJ databases">
        <authorList>
            <person name="Varghese N."/>
            <person name="Submissions S."/>
        </authorList>
    </citation>
    <scope>NUCLEOTIDE SEQUENCE [LARGE SCALE GENOMIC DNA]</scope>
    <source>
        <strain evidence="1 2">DSM 45139</strain>
    </source>
</reference>
<protein>
    <recommendedName>
        <fullName evidence="3">4-alpha-glucanotransferase</fullName>
    </recommendedName>
</protein>
<dbReference type="EMBL" id="FXTG01000018">
    <property type="protein sequence ID" value="SMO93416.1"/>
    <property type="molecule type" value="Genomic_DNA"/>
</dbReference>
<name>A0ABY1N567_9ACTN</name>
<evidence type="ECO:0000313" key="2">
    <source>
        <dbReference type="Proteomes" id="UP000315460"/>
    </source>
</evidence>
<feature type="non-terminal residue" evidence="1">
    <location>
        <position position="69"/>
    </location>
</feature>
<gene>
    <name evidence="1" type="ORF">SAMN06265174_1184</name>
</gene>
<proteinExistence type="predicted"/>
<accession>A0ABY1N567</accession>
<dbReference type="Proteomes" id="UP000315460">
    <property type="component" value="Unassembled WGS sequence"/>
</dbReference>
<comment type="caution">
    <text evidence="1">The sequence shown here is derived from an EMBL/GenBank/DDBJ whole genome shotgun (WGS) entry which is preliminary data.</text>
</comment>